<sequence>MSAPFLQLDGVGVRFGERSILHDIHLGFVPGTVTALVGPNGAGKSTLLAVASGDVEADAGQVILHDKPIAHWKAMALARERAVMPQDHAVRFAFTVDEVVAMGRLPHPADALRDAARVEQSLGQAEMLGLRRREVQTLSGGEAARATFARVLTQDTPLLLLDEPTAALDLRHQERTLRAVRQLADSGACVIVVLHDLNLAAGYADRIVLLEQGRVAADGAPDQVLTREHIERVYQQPVLVLRHPQRDVPLVVVADPLA</sequence>
<dbReference type="Gene3D" id="3.40.50.300">
    <property type="entry name" value="P-loop containing nucleotide triphosphate hydrolases"/>
    <property type="match status" value="1"/>
</dbReference>
<evidence type="ECO:0000256" key="1">
    <source>
        <dbReference type="ARBA" id="ARBA00005417"/>
    </source>
</evidence>
<feature type="domain" description="ABC transporter" evidence="7">
    <location>
        <begin position="6"/>
        <end position="237"/>
    </location>
</feature>
<dbReference type="Pfam" id="PF00005">
    <property type="entry name" value="ABC_tran"/>
    <property type="match status" value="1"/>
</dbReference>
<dbReference type="GO" id="GO:0016887">
    <property type="term" value="F:ATP hydrolysis activity"/>
    <property type="evidence" value="ECO:0007669"/>
    <property type="project" value="InterPro"/>
</dbReference>
<protein>
    <submittedName>
        <fullName evidence="8">Iron complex transport system ATP-binding protein</fullName>
    </submittedName>
</protein>
<comment type="function">
    <text evidence="6">Part of the ABC transporter complex HmuTUV involved in hemin import. Responsible for energy coupling to the transport system.</text>
</comment>
<evidence type="ECO:0000256" key="3">
    <source>
        <dbReference type="ARBA" id="ARBA00022741"/>
    </source>
</evidence>
<reference evidence="8" key="1">
    <citation type="submission" date="2023-07" db="EMBL/GenBank/DDBJ databases">
        <title>Functional and genomic diversity of the sorghum phyllosphere microbiome.</title>
        <authorList>
            <person name="Shade A."/>
        </authorList>
    </citation>
    <scope>NUCLEOTIDE SEQUENCE</scope>
    <source>
        <strain evidence="8">SORGH_AS_0457</strain>
    </source>
</reference>
<dbReference type="PANTHER" id="PTHR42794:SF1">
    <property type="entry name" value="HEMIN IMPORT ATP-BINDING PROTEIN HMUV"/>
    <property type="match status" value="1"/>
</dbReference>
<keyword evidence="5" id="KW-1278">Translocase</keyword>
<dbReference type="InterPro" id="IPR027417">
    <property type="entry name" value="P-loop_NTPase"/>
</dbReference>
<dbReference type="PROSITE" id="PS00211">
    <property type="entry name" value="ABC_TRANSPORTER_1"/>
    <property type="match status" value="1"/>
</dbReference>
<dbReference type="CDD" id="cd03214">
    <property type="entry name" value="ABC_Iron-Siderophores_B12_Hemin"/>
    <property type="match status" value="1"/>
</dbReference>
<dbReference type="PANTHER" id="PTHR42794">
    <property type="entry name" value="HEMIN IMPORT ATP-BINDING PROTEIN HMUV"/>
    <property type="match status" value="1"/>
</dbReference>
<dbReference type="AlphaFoldDB" id="A0AAP5EAC8"/>
<dbReference type="SUPFAM" id="SSF52540">
    <property type="entry name" value="P-loop containing nucleoside triphosphate hydrolases"/>
    <property type="match status" value="1"/>
</dbReference>
<dbReference type="Proteomes" id="UP001226084">
    <property type="component" value="Unassembled WGS sequence"/>
</dbReference>
<keyword evidence="2" id="KW-0813">Transport</keyword>
<dbReference type="EMBL" id="JAUTAS010000001">
    <property type="protein sequence ID" value="MDQ1108665.1"/>
    <property type="molecule type" value="Genomic_DNA"/>
</dbReference>
<dbReference type="SMART" id="SM00382">
    <property type="entry name" value="AAA"/>
    <property type="match status" value="1"/>
</dbReference>
<evidence type="ECO:0000256" key="4">
    <source>
        <dbReference type="ARBA" id="ARBA00022840"/>
    </source>
</evidence>
<dbReference type="FunFam" id="3.40.50.300:FF:000134">
    <property type="entry name" value="Iron-enterobactin ABC transporter ATP-binding protein"/>
    <property type="match status" value="1"/>
</dbReference>
<evidence type="ECO:0000256" key="2">
    <source>
        <dbReference type="ARBA" id="ARBA00022448"/>
    </source>
</evidence>
<dbReference type="InterPro" id="IPR003593">
    <property type="entry name" value="AAA+_ATPase"/>
</dbReference>
<organism evidence="8 9">
    <name type="scientific">Stenotrophomonas rhizophila</name>
    <dbReference type="NCBI Taxonomy" id="216778"/>
    <lineage>
        <taxon>Bacteria</taxon>
        <taxon>Pseudomonadati</taxon>
        <taxon>Pseudomonadota</taxon>
        <taxon>Gammaproteobacteria</taxon>
        <taxon>Lysobacterales</taxon>
        <taxon>Lysobacteraceae</taxon>
        <taxon>Stenotrophomonas</taxon>
    </lineage>
</organism>
<proteinExistence type="inferred from homology"/>
<evidence type="ECO:0000259" key="7">
    <source>
        <dbReference type="PROSITE" id="PS50893"/>
    </source>
</evidence>
<gene>
    <name evidence="8" type="ORF">QE424_001824</name>
</gene>
<dbReference type="PROSITE" id="PS50893">
    <property type="entry name" value="ABC_TRANSPORTER_2"/>
    <property type="match status" value="1"/>
</dbReference>
<keyword evidence="4 8" id="KW-0067">ATP-binding</keyword>
<evidence type="ECO:0000256" key="6">
    <source>
        <dbReference type="ARBA" id="ARBA00037066"/>
    </source>
</evidence>
<dbReference type="RefSeq" id="WP_307107001.1">
    <property type="nucleotide sequence ID" value="NZ_JAUTAS010000001.1"/>
</dbReference>
<keyword evidence="3" id="KW-0547">Nucleotide-binding</keyword>
<dbReference type="NCBIfam" id="NF010068">
    <property type="entry name" value="PRK13548.1"/>
    <property type="match status" value="1"/>
</dbReference>
<dbReference type="GO" id="GO:0005524">
    <property type="term" value="F:ATP binding"/>
    <property type="evidence" value="ECO:0007669"/>
    <property type="project" value="UniProtKB-KW"/>
</dbReference>
<evidence type="ECO:0000256" key="5">
    <source>
        <dbReference type="ARBA" id="ARBA00022967"/>
    </source>
</evidence>
<comment type="caution">
    <text evidence="8">The sequence shown here is derived from an EMBL/GenBank/DDBJ whole genome shotgun (WGS) entry which is preliminary data.</text>
</comment>
<dbReference type="InterPro" id="IPR017871">
    <property type="entry name" value="ABC_transporter-like_CS"/>
</dbReference>
<name>A0AAP5EAC8_9GAMM</name>
<dbReference type="InterPro" id="IPR003439">
    <property type="entry name" value="ABC_transporter-like_ATP-bd"/>
</dbReference>
<comment type="similarity">
    <text evidence="1">Belongs to the ABC transporter superfamily.</text>
</comment>
<evidence type="ECO:0000313" key="8">
    <source>
        <dbReference type="EMBL" id="MDQ1108665.1"/>
    </source>
</evidence>
<evidence type="ECO:0000313" key="9">
    <source>
        <dbReference type="Proteomes" id="UP001226084"/>
    </source>
</evidence>
<accession>A0AAP5EAC8</accession>